<evidence type="ECO:0000313" key="3">
    <source>
        <dbReference type="Proteomes" id="UP000560658"/>
    </source>
</evidence>
<feature type="signal peptide" evidence="1">
    <location>
        <begin position="1"/>
        <end position="20"/>
    </location>
</feature>
<name>A0A840D1Z2_9BACE</name>
<dbReference type="InterPro" id="IPR032338">
    <property type="entry name" value="DUF4858"/>
</dbReference>
<evidence type="ECO:0000313" key="2">
    <source>
        <dbReference type="EMBL" id="MBB4043604.1"/>
    </source>
</evidence>
<protein>
    <recommendedName>
        <fullName evidence="4">DUF4858 domain-containing protein</fullName>
    </recommendedName>
</protein>
<dbReference type="AlphaFoldDB" id="A0A840D1Z2"/>
<dbReference type="Pfam" id="PF16150">
    <property type="entry name" value="DUF4858"/>
    <property type="match status" value="1"/>
</dbReference>
<proteinExistence type="predicted"/>
<dbReference type="RefSeq" id="WP_044161969.1">
    <property type="nucleotide sequence ID" value="NZ_JACIER010000004.1"/>
</dbReference>
<organism evidence="2 3">
    <name type="scientific">Bacteroides reticulotermitis</name>
    <dbReference type="NCBI Taxonomy" id="1133319"/>
    <lineage>
        <taxon>Bacteria</taxon>
        <taxon>Pseudomonadati</taxon>
        <taxon>Bacteroidota</taxon>
        <taxon>Bacteroidia</taxon>
        <taxon>Bacteroidales</taxon>
        <taxon>Bacteroidaceae</taxon>
        <taxon>Bacteroides</taxon>
    </lineage>
</organism>
<evidence type="ECO:0000256" key="1">
    <source>
        <dbReference type="SAM" id="SignalP"/>
    </source>
</evidence>
<dbReference type="Proteomes" id="UP000560658">
    <property type="component" value="Unassembled WGS sequence"/>
</dbReference>
<dbReference type="EMBL" id="JACIER010000004">
    <property type="protein sequence ID" value="MBB4043604.1"/>
    <property type="molecule type" value="Genomic_DNA"/>
</dbReference>
<feature type="chain" id="PRO_5032270189" description="DUF4858 domain-containing protein" evidence="1">
    <location>
        <begin position="21"/>
        <end position="236"/>
    </location>
</feature>
<keyword evidence="3" id="KW-1185">Reference proteome</keyword>
<sequence>MRKYYLLSAVMLLLTGVSYAQHTVSDSLKVKRLLEDTREVKLNPEAAKMIDFGSGAGSPRVSGEKNWMLPDETLPQALPKPKVVLSLMPYKANTAYNWDPVYQKKIRVDKDTWRGDPFYALRRQRSYTNSDSKEQDVAMDMRWQGGARTQLFGERANGSMVSTMTTGKALPLYTKGSTKVTISGGNIGGLDLMAVFTKNFWDKAGRRQRERTLEVLRAYGDSTSVMINVPLEQITP</sequence>
<comment type="caution">
    <text evidence="2">The sequence shown here is derived from an EMBL/GenBank/DDBJ whole genome shotgun (WGS) entry which is preliminary data.</text>
</comment>
<evidence type="ECO:0008006" key="4">
    <source>
        <dbReference type="Google" id="ProtNLM"/>
    </source>
</evidence>
<accession>A0A840D1Z2</accession>
<gene>
    <name evidence="2" type="ORF">GGR06_001386</name>
</gene>
<reference evidence="2" key="1">
    <citation type="submission" date="2020-08" db="EMBL/GenBank/DDBJ databases">
        <title>Genomic Encyclopedia of Type Strains, Phase IV (KMG-IV): sequencing the most valuable type-strain genomes for metagenomic binning, comparative biology and taxonomic classification.</title>
        <authorList>
            <person name="Goeker M."/>
        </authorList>
    </citation>
    <scope>NUCLEOTIDE SEQUENCE [LARGE SCALE GENOMIC DNA]</scope>
    <source>
        <strain evidence="2">DSM 105720</strain>
    </source>
</reference>
<keyword evidence="1" id="KW-0732">Signal</keyword>